<dbReference type="InterPro" id="IPR008906">
    <property type="entry name" value="HATC_C_dom"/>
</dbReference>
<sequence length="249" mass="29123">MDQAKEKLQKTFNAIKKRTCDKQLHRPLHAGGYFLTPQIHYHPGFKANLEVKQGLMECTTMMVEDEDEKTLIDVKIDDFKKRAKIFWTQTDWWESYGDECLELQKFDIHVLSLICNSSRYERNWSSFEMVHTKRRNRLKQSTMNDVVFVMTNLKLAKRKQTRKPTQINIDDCLSDEEWIISQDPLKPTNKCRNHRLRLLSSNLGVAPVTVIILTLFQPCSGHQPFLQYYTQHSTFVSHVALSSNVEGDS</sequence>
<name>V7B6C6_PHAVU</name>
<dbReference type="Gramene" id="ESW13359">
    <property type="protein sequence ID" value="ESW13359"/>
    <property type="gene ID" value="PHAVU_008G189600g"/>
</dbReference>
<evidence type="ECO:0000313" key="4">
    <source>
        <dbReference type="Proteomes" id="UP000000226"/>
    </source>
</evidence>
<evidence type="ECO:0000313" key="3">
    <source>
        <dbReference type="EMBL" id="ESW13359.1"/>
    </source>
</evidence>
<evidence type="ECO:0000256" key="1">
    <source>
        <dbReference type="SAM" id="Phobius"/>
    </source>
</evidence>
<dbReference type="Pfam" id="PF05699">
    <property type="entry name" value="Dimer_Tnp_hAT"/>
    <property type="match status" value="1"/>
</dbReference>
<dbReference type="STRING" id="3885.V7B6C6"/>
<dbReference type="OrthoDB" id="2013475at2759"/>
<dbReference type="GO" id="GO:0046983">
    <property type="term" value="F:protein dimerization activity"/>
    <property type="evidence" value="ECO:0007669"/>
    <property type="project" value="InterPro"/>
</dbReference>
<dbReference type="PANTHER" id="PTHR32166:SF123">
    <property type="entry name" value="BED-TYPE DOMAIN-CONTAINING PROTEIN"/>
    <property type="match status" value="1"/>
</dbReference>
<protein>
    <recommendedName>
        <fullName evidence="2">HAT C-terminal dimerisation domain-containing protein</fullName>
    </recommendedName>
</protein>
<dbReference type="EMBL" id="CM002295">
    <property type="protein sequence ID" value="ESW13359.1"/>
    <property type="molecule type" value="Genomic_DNA"/>
</dbReference>
<dbReference type="InterPro" id="IPR012337">
    <property type="entry name" value="RNaseH-like_sf"/>
</dbReference>
<evidence type="ECO:0000259" key="2">
    <source>
        <dbReference type="Pfam" id="PF05699"/>
    </source>
</evidence>
<keyword evidence="4" id="KW-1185">Reference proteome</keyword>
<gene>
    <name evidence="3" type="ORF">PHAVU_008G189600g</name>
</gene>
<keyword evidence="1" id="KW-0472">Membrane</keyword>
<feature type="domain" description="HAT C-terminal dimerisation" evidence="2">
    <location>
        <begin position="86"/>
        <end position="152"/>
    </location>
</feature>
<accession>V7B6C6</accession>
<feature type="transmembrane region" description="Helical" evidence="1">
    <location>
        <begin position="196"/>
        <end position="216"/>
    </location>
</feature>
<proteinExistence type="predicted"/>
<keyword evidence="1" id="KW-0812">Transmembrane</keyword>
<dbReference type="PANTHER" id="PTHR32166">
    <property type="entry name" value="OSJNBA0013A04.12 PROTEIN"/>
    <property type="match status" value="1"/>
</dbReference>
<organism evidence="3 4">
    <name type="scientific">Phaseolus vulgaris</name>
    <name type="common">Kidney bean</name>
    <name type="synonym">French bean</name>
    <dbReference type="NCBI Taxonomy" id="3885"/>
    <lineage>
        <taxon>Eukaryota</taxon>
        <taxon>Viridiplantae</taxon>
        <taxon>Streptophyta</taxon>
        <taxon>Embryophyta</taxon>
        <taxon>Tracheophyta</taxon>
        <taxon>Spermatophyta</taxon>
        <taxon>Magnoliopsida</taxon>
        <taxon>eudicotyledons</taxon>
        <taxon>Gunneridae</taxon>
        <taxon>Pentapetalae</taxon>
        <taxon>rosids</taxon>
        <taxon>fabids</taxon>
        <taxon>Fabales</taxon>
        <taxon>Fabaceae</taxon>
        <taxon>Papilionoideae</taxon>
        <taxon>50 kb inversion clade</taxon>
        <taxon>NPAAA clade</taxon>
        <taxon>indigoferoid/millettioid clade</taxon>
        <taxon>Phaseoleae</taxon>
        <taxon>Phaseolus</taxon>
    </lineage>
</organism>
<dbReference type="Proteomes" id="UP000000226">
    <property type="component" value="Chromosome 8"/>
</dbReference>
<reference evidence="4" key="1">
    <citation type="journal article" date="2014" name="Nat. Genet.">
        <title>A reference genome for common bean and genome-wide analysis of dual domestications.</title>
        <authorList>
            <person name="Schmutz J."/>
            <person name="McClean P.E."/>
            <person name="Mamidi S."/>
            <person name="Wu G.A."/>
            <person name="Cannon S.B."/>
            <person name="Grimwood J."/>
            <person name="Jenkins J."/>
            <person name="Shu S."/>
            <person name="Song Q."/>
            <person name="Chavarro C."/>
            <person name="Torres-Torres M."/>
            <person name="Geffroy V."/>
            <person name="Moghaddam S.M."/>
            <person name="Gao D."/>
            <person name="Abernathy B."/>
            <person name="Barry K."/>
            <person name="Blair M."/>
            <person name="Brick M.A."/>
            <person name="Chovatia M."/>
            <person name="Gepts P."/>
            <person name="Goodstein D.M."/>
            <person name="Gonzales M."/>
            <person name="Hellsten U."/>
            <person name="Hyten D.L."/>
            <person name="Jia G."/>
            <person name="Kelly J.D."/>
            <person name="Kudrna D."/>
            <person name="Lee R."/>
            <person name="Richard M.M."/>
            <person name="Miklas P.N."/>
            <person name="Osorno J.M."/>
            <person name="Rodrigues J."/>
            <person name="Thareau V."/>
            <person name="Urrea C.A."/>
            <person name="Wang M."/>
            <person name="Yu Y."/>
            <person name="Zhang M."/>
            <person name="Wing R.A."/>
            <person name="Cregan P.B."/>
            <person name="Rokhsar D.S."/>
            <person name="Jackson S.A."/>
        </authorList>
    </citation>
    <scope>NUCLEOTIDE SEQUENCE [LARGE SCALE GENOMIC DNA]</scope>
    <source>
        <strain evidence="4">cv. G19833</strain>
    </source>
</reference>
<dbReference type="SUPFAM" id="SSF53098">
    <property type="entry name" value="Ribonuclease H-like"/>
    <property type="match status" value="1"/>
</dbReference>
<dbReference type="AlphaFoldDB" id="V7B6C6"/>
<keyword evidence="1" id="KW-1133">Transmembrane helix</keyword>